<accession>A0A224XDK7</accession>
<organism evidence="2 3">
    <name type="scientific">Pseudolactococcus reticulitermitis</name>
    <dbReference type="NCBI Taxonomy" id="2025039"/>
    <lineage>
        <taxon>Bacteria</taxon>
        <taxon>Bacillati</taxon>
        <taxon>Bacillota</taxon>
        <taxon>Bacilli</taxon>
        <taxon>Lactobacillales</taxon>
        <taxon>Streptococcaceae</taxon>
        <taxon>Pseudolactococcus</taxon>
    </lineage>
</organism>
<dbReference type="NCBIfam" id="TIGR01847">
    <property type="entry name" value="bacteriocin_sig"/>
    <property type="match status" value="1"/>
</dbReference>
<dbReference type="OrthoDB" id="2226240at2"/>
<keyword evidence="1" id="KW-0812">Transmembrane</keyword>
<keyword evidence="1" id="KW-0472">Membrane</keyword>
<dbReference type="Proteomes" id="UP000218689">
    <property type="component" value="Unassembled WGS sequence"/>
</dbReference>
<evidence type="ECO:0000256" key="1">
    <source>
        <dbReference type="SAM" id="Phobius"/>
    </source>
</evidence>
<evidence type="ECO:0000313" key="2">
    <source>
        <dbReference type="EMBL" id="GAX47683.1"/>
    </source>
</evidence>
<dbReference type="NCBIfam" id="TIGR03949">
    <property type="entry name" value="bact_IIb_cerein"/>
    <property type="match status" value="1"/>
</dbReference>
<gene>
    <name evidence="2" type="ORF">RsY01_1284</name>
</gene>
<dbReference type="AlphaFoldDB" id="A0A224XDK7"/>
<feature type="transmembrane region" description="Helical" evidence="1">
    <location>
        <begin position="22"/>
        <end position="42"/>
    </location>
</feature>
<dbReference type="EMBL" id="BEDT01000003">
    <property type="protein sequence ID" value="GAX47683.1"/>
    <property type="molecule type" value="Genomic_DNA"/>
</dbReference>
<protein>
    <recommendedName>
        <fullName evidence="4">Class IIb bacteriocin, lactobin A/cerein 7B family</fullName>
    </recommendedName>
</protein>
<keyword evidence="3" id="KW-1185">Reference proteome</keyword>
<dbReference type="InterPro" id="IPR010133">
    <property type="entry name" value="Bacteriocin_signal_seq"/>
</dbReference>
<keyword evidence="1" id="KW-1133">Transmembrane helix</keyword>
<dbReference type="RefSeq" id="WP_094784732.1">
    <property type="nucleotide sequence ID" value="NZ_BEDT01000003.1"/>
</dbReference>
<name>A0A224XDK7_9LACT</name>
<dbReference type="InterPro" id="IPR023991">
    <property type="entry name" value="Bacteriocin_IIb_lactobn/cerein"/>
</dbReference>
<proteinExistence type="predicted"/>
<evidence type="ECO:0000313" key="3">
    <source>
        <dbReference type="Proteomes" id="UP000218689"/>
    </source>
</evidence>
<evidence type="ECO:0008006" key="4">
    <source>
        <dbReference type="Google" id="ProtNLM"/>
    </source>
</evidence>
<reference evidence="3" key="1">
    <citation type="submission" date="2017-08" db="EMBL/GenBank/DDBJ databases">
        <title>Draft genome sequence of Lactococcus sp. strain Rs-Y01, isolated from the gut of the lower termite Reticulitermes speratus.</title>
        <authorList>
            <person name="Ohkuma M."/>
            <person name="Yuki M."/>
        </authorList>
    </citation>
    <scope>NUCLEOTIDE SEQUENCE [LARGE SCALE GENOMIC DNA]</scope>
    <source>
        <strain evidence="3">Rs-Y01</strain>
    </source>
</reference>
<sequence length="48" mass="5339">MSTRVFKFDDFNELDEAELTEVIGGIAPALVLALFMAGYQIGKDFAKR</sequence>
<comment type="caution">
    <text evidence="2">The sequence shown here is derived from an EMBL/GenBank/DDBJ whole genome shotgun (WGS) entry which is preliminary data.</text>
</comment>